<protein>
    <recommendedName>
        <fullName evidence="14">Peptide O-xylosyltransferase</fullName>
    </recommendedName>
</protein>
<keyword evidence="5" id="KW-0812">Transmembrane</keyword>
<evidence type="ECO:0000256" key="6">
    <source>
        <dbReference type="ARBA" id="ARBA00022723"/>
    </source>
</evidence>
<evidence type="ECO:0000256" key="8">
    <source>
        <dbReference type="ARBA" id="ARBA00022968"/>
    </source>
</evidence>
<evidence type="ECO:0000256" key="9">
    <source>
        <dbReference type="ARBA" id="ARBA00022989"/>
    </source>
</evidence>
<accession>A0ABR8T4Y7</accession>
<evidence type="ECO:0000256" key="4">
    <source>
        <dbReference type="ARBA" id="ARBA00022679"/>
    </source>
</evidence>
<keyword evidence="10" id="KW-0333">Golgi apparatus</keyword>
<comment type="subcellular location">
    <subcellularLocation>
        <location evidence="2">Endoplasmic reticulum membrane</location>
        <topology evidence="2">Single-pass type II membrane protein</topology>
    </subcellularLocation>
    <subcellularLocation>
        <location evidence="1">Golgi apparatus membrane</location>
        <topology evidence="1">Single-pass type II membrane protein</topology>
    </subcellularLocation>
</comment>
<keyword evidence="9" id="KW-1133">Transmembrane helix</keyword>
<keyword evidence="12" id="KW-1015">Disulfide bond</keyword>
<keyword evidence="7" id="KW-0256">Endoplasmic reticulum</keyword>
<sequence length="326" mass="38894">MKTYYLGGFLLKEKVAYCILAHNDHKHFGRMVNMLNYKADFYVHIDKKTSEIDFQSEVTHLTNVLFLEERYPIYWAGFNVIKATIALLKRCISSGVKYKKIVLLSGSDYPLVSNIQIHDFFDLYPEIEFIRASKISDSNSKHHRNHILRYFFMDINIKNNFLYKVITKMITTLNGCIPIHKKLFIEMGKQRFDVYMGSQWWAITQECAEDLLKMIREYPRIDTYFKYSFAPDEKYFHTLIYNSMYKNRTFLGKEEPFLIRDYKWPIWPNIHHIHPSLQKWYTLNDLDEVLSSDKLFIRKVNTFDSSSLLDSIDKQIKQTENKFANA</sequence>
<gene>
    <name evidence="15" type="ORF">H9647_22335</name>
</gene>
<evidence type="ECO:0000256" key="5">
    <source>
        <dbReference type="ARBA" id="ARBA00022692"/>
    </source>
</evidence>
<keyword evidence="8" id="KW-0735">Signal-anchor</keyword>
<reference evidence="15 16" key="1">
    <citation type="submission" date="2020-08" db="EMBL/GenBank/DDBJ databases">
        <title>A Genomic Blueprint of the Chicken Gut Microbiome.</title>
        <authorList>
            <person name="Gilroy R."/>
            <person name="Ravi A."/>
            <person name="Getino M."/>
            <person name="Pursley I."/>
            <person name="Horton D.L."/>
            <person name="Alikhan N.-F."/>
            <person name="Baker D."/>
            <person name="Gharbi K."/>
            <person name="Hall N."/>
            <person name="Watson M."/>
            <person name="Adriaenssens E.M."/>
            <person name="Foster-Nyarko E."/>
            <person name="Jarju S."/>
            <person name="Secka A."/>
            <person name="Antonio M."/>
            <person name="Oren A."/>
            <person name="Chaudhuri R."/>
            <person name="La Ragione R.M."/>
            <person name="Hildebrand F."/>
            <person name="Pallen M.J."/>
        </authorList>
    </citation>
    <scope>NUCLEOTIDE SEQUENCE [LARGE SCALE GENOMIC DNA]</scope>
    <source>
        <strain evidence="15 16">Sa2BVA9</strain>
    </source>
</reference>
<dbReference type="PANTHER" id="PTHR46025:SF3">
    <property type="entry name" value="XYLOSYLTRANSFERASE OXT"/>
    <property type="match status" value="1"/>
</dbReference>
<name>A0ABR8T4Y7_9BACL</name>
<evidence type="ECO:0000313" key="15">
    <source>
        <dbReference type="EMBL" id="MBD7970806.1"/>
    </source>
</evidence>
<proteinExistence type="predicted"/>
<keyword evidence="11" id="KW-0472">Membrane</keyword>
<dbReference type="Pfam" id="PF02485">
    <property type="entry name" value="Branch"/>
    <property type="match status" value="1"/>
</dbReference>
<evidence type="ECO:0000256" key="13">
    <source>
        <dbReference type="ARBA" id="ARBA00023180"/>
    </source>
</evidence>
<evidence type="ECO:0000256" key="7">
    <source>
        <dbReference type="ARBA" id="ARBA00022824"/>
    </source>
</evidence>
<organism evidence="15 16">
    <name type="scientific">Paenibacillus gallinarum</name>
    <dbReference type="NCBI Taxonomy" id="2762232"/>
    <lineage>
        <taxon>Bacteria</taxon>
        <taxon>Bacillati</taxon>
        <taxon>Bacillota</taxon>
        <taxon>Bacilli</taxon>
        <taxon>Bacillales</taxon>
        <taxon>Paenibacillaceae</taxon>
        <taxon>Paenibacillus</taxon>
    </lineage>
</organism>
<evidence type="ECO:0000256" key="3">
    <source>
        <dbReference type="ARBA" id="ARBA00022676"/>
    </source>
</evidence>
<evidence type="ECO:0000256" key="2">
    <source>
        <dbReference type="ARBA" id="ARBA00004648"/>
    </source>
</evidence>
<dbReference type="PANTHER" id="PTHR46025">
    <property type="entry name" value="XYLOSYLTRANSFERASE OXT"/>
    <property type="match status" value="1"/>
</dbReference>
<keyword evidence="16" id="KW-1185">Reference proteome</keyword>
<comment type="caution">
    <text evidence="15">The sequence shown here is derived from an EMBL/GenBank/DDBJ whole genome shotgun (WGS) entry which is preliminary data.</text>
</comment>
<evidence type="ECO:0000256" key="11">
    <source>
        <dbReference type="ARBA" id="ARBA00023136"/>
    </source>
</evidence>
<dbReference type="Proteomes" id="UP000608071">
    <property type="component" value="Unassembled WGS sequence"/>
</dbReference>
<keyword evidence="4" id="KW-0808">Transferase</keyword>
<dbReference type="EMBL" id="JACSQL010000016">
    <property type="protein sequence ID" value="MBD7970806.1"/>
    <property type="molecule type" value="Genomic_DNA"/>
</dbReference>
<keyword evidence="13" id="KW-0325">Glycoprotein</keyword>
<evidence type="ECO:0000256" key="1">
    <source>
        <dbReference type="ARBA" id="ARBA00004323"/>
    </source>
</evidence>
<evidence type="ECO:0000256" key="12">
    <source>
        <dbReference type="ARBA" id="ARBA00023157"/>
    </source>
</evidence>
<evidence type="ECO:0000256" key="14">
    <source>
        <dbReference type="ARBA" id="ARBA00042865"/>
    </source>
</evidence>
<dbReference type="InterPro" id="IPR043538">
    <property type="entry name" value="XYLT"/>
</dbReference>
<evidence type="ECO:0000313" key="16">
    <source>
        <dbReference type="Proteomes" id="UP000608071"/>
    </source>
</evidence>
<keyword evidence="6" id="KW-0479">Metal-binding</keyword>
<evidence type="ECO:0000256" key="10">
    <source>
        <dbReference type="ARBA" id="ARBA00023034"/>
    </source>
</evidence>
<dbReference type="InterPro" id="IPR003406">
    <property type="entry name" value="Glyco_trans_14"/>
</dbReference>
<keyword evidence="3" id="KW-0328">Glycosyltransferase</keyword>